<comment type="subcellular location">
    <subcellularLocation>
        <location evidence="2">Nucleus</location>
    </subcellularLocation>
</comment>
<evidence type="ECO:0000313" key="6">
    <source>
        <dbReference type="Proteomes" id="UP000015101"/>
    </source>
</evidence>
<sequence length="92" mass="10932">ITVCYKEPYKVVESGYAGFTFPIEIHLRNDGYPKSIRFEYTLFLGVKDWVEYDRTELVLFENPSVRFYEKLLKATTVSIWLSMPGYILFKFI</sequence>
<reference evidence="4 6" key="2">
    <citation type="journal article" date="2013" name="Nature">
        <title>Insights into bilaterian evolution from three spiralian genomes.</title>
        <authorList>
            <person name="Simakov O."/>
            <person name="Marletaz F."/>
            <person name="Cho S.J."/>
            <person name="Edsinger-Gonzales E."/>
            <person name="Havlak P."/>
            <person name="Hellsten U."/>
            <person name="Kuo D.H."/>
            <person name="Larsson T."/>
            <person name="Lv J."/>
            <person name="Arendt D."/>
            <person name="Savage R."/>
            <person name="Osoegawa K."/>
            <person name="de Jong P."/>
            <person name="Grimwood J."/>
            <person name="Chapman J.A."/>
            <person name="Shapiro H."/>
            <person name="Aerts A."/>
            <person name="Otillar R.P."/>
            <person name="Terry A.Y."/>
            <person name="Boore J.L."/>
            <person name="Grigoriev I.V."/>
            <person name="Lindberg D.R."/>
            <person name="Seaver E.C."/>
            <person name="Weisblat D.A."/>
            <person name="Putnam N.H."/>
            <person name="Rokhsar D.S."/>
        </authorList>
    </citation>
    <scope>NUCLEOTIDE SEQUENCE</scope>
</reference>
<name>T1G4Z1_HELRO</name>
<dbReference type="Gene3D" id="2.60.40.1970">
    <property type="entry name" value="YEATS domain"/>
    <property type="match status" value="1"/>
</dbReference>
<dbReference type="AlphaFoldDB" id="T1G4Z1"/>
<dbReference type="GO" id="GO:0005634">
    <property type="term" value="C:nucleus"/>
    <property type="evidence" value="ECO:0007669"/>
    <property type="project" value="UniProtKB-SubCell"/>
</dbReference>
<dbReference type="EnsemblMetazoa" id="HelroT82992">
    <property type="protein sequence ID" value="HelroP82992"/>
    <property type="gene ID" value="HelroG82992"/>
</dbReference>
<dbReference type="eggNOG" id="KOG3149">
    <property type="taxonomic scope" value="Eukaryota"/>
</dbReference>
<dbReference type="GeneID" id="20216139"/>
<reference evidence="5" key="3">
    <citation type="submission" date="2015-06" db="UniProtKB">
        <authorList>
            <consortium name="EnsemblMetazoa"/>
        </authorList>
    </citation>
    <scope>IDENTIFICATION</scope>
</reference>
<dbReference type="Pfam" id="PF03366">
    <property type="entry name" value="YEATS"/>
    <property type="match status" value="1"/>
</dbReference>
<keyword evidence="6" id="KW-1185">Reference proteome</keyword>
<dbReference type="OrthoDB" id="10053467at2759"/>
<evidence type="ECO:0000256" key="1">
    <source>
        <dbReference type="ARBA" id="ARBA00023242"/>
    </source>
</evidence>
<dbReference type="PANTHER" id="PTHR47827">
    <property type="entry name" value="AHD DOMAIN-CONTAINING PROTEIN"/>
    <property type="match status" value="1"/>
</dbReference>
<dbReference type="InterPro" id="IPR038704">
    <property type="entry name" value="YEAST_sf"/>
</dbReference>
<dbReference type="InterPro" id="IPR052790">
    <property type="entry name" value="YEATS_domain"/>
</dbReference>
<dbReference type="Proteomes" id="UP000015101">
    <property type="component" value="Unassembled WGS sequence"/>
</dbReference>
<dbReference type="EMBL" id="AMQM01005376">
    <property type="status" value="NOT_ANNOTATED_CDS"/>
    <property type="molecule type" value="Genomic_DNA"/>
</dbReference>
<dbReference type="CTD" id="20216139"/>
<organism evidence="5 6">
    <name type="scientific">Helobdella robusta</name>
    <name type="common">Californian leech</name>
    <dbReference type="NCBI Taxonomy" id="6412"/>
    <lineage>
        <taxon>Eukaryota</taxon>
        <taxon>Metazoa</taxon>
        <taxon>Spiralia</taxon>
        <taxon>Lophotrochozoa</taxon>
        <taxon>Annelida</taxon>
        <taxon>Clitellata</taxon>
        <taxon>Hirudinea</taxon>
        <taxon>Rhynchobdellida</taxon>
        <taxon>Glossiphoniidae</taxon>
        <taxon>Helobdella</taxon>
    </lineage>
</organism>
<dbReference type="PANTHER" id="PTHR47827:SF3">
    <property type="entry name" value="AF-9 ANC1 HOMOLOGY DOMAIN-CONTAINING PROTEIN"/>
    <property type="match status" value="1"/>
</dbReference>
<dbReference type="InParanoid" id="T1G4Z1"/>
<dbReference type="PROSITE" id="PS51037">
    <property type="entry name" value="YEATS"/>
    <property type="match status" value="1"/>
</dbReference>
<evidence type="ECO:0000313" key="4">
    <source>
        <dbReference type="EMBL" id="ESO00641.1"/>
    </source>
</evidence>
<accession>T1G4Z1</accession>
<dbReference type="EMBL" id="KB096900">
    <property type="protein sequence ID" value="ESO00641.1"/>
    <property type="molecule type" value="Genomic_DNA"/>
</dbReference>
<proteinExistence type="predicted"/>
<dbReference type="STRING" id="6412.T1G4Z1"/>
<dbReference type="InterPro" id="IPR055129">
    <property type="entry name" value="YEATS_dom"/>
</dbReference>
<dbReference type="RefSeq" id="XP_009021278.1">
    <property type="nucleotide sequence ID" value="XM_009023030.1"/>
</dbReference>
<dbReference type="HOGENOM" id="CLU_2645044_0_0_1"/>
<evidence type="ECO:0000256" key="2">
    <source>
        <dbReference type="PROSITE-ProRule" id="PRU00376"/>
    </source>
</evidence>
<keyword evidence="1 2" id="KW-0539">Nucleus</keyword>
<gene>
    <name evidence="5" type="primary">20216139</name>
    <name evidence="4" type="ORF">HELRODRAFT_82992</name>
</gene>
<evidence type="ECO:0000313" key="5">
    <source>
        <dbReference type="EnsemblMetazoa" id="HelroP82992"/>
    </source>
</evidence>
<evidence type="ECO:0000259" key="3">
    <source>
        <dbReference type="PROSITE" id="PS51037"/>
    </source>
</evidence>
<feature type="domain" description="YEATS" evidence="3">
    <location>
        <begin position="1"/>
        <end position="74"/>
    </location>
</feature>
<protein>
    <recommendedName>
        <fullName evidence="3">YEATS domain-containing protein</fullName>
    </recommendedName>
</protein>
<dbReference type="KEGG" id="hro:HELRODRAFT_82992"/>
<reference evidence="6" key="1">
    <citation type="submission" date="2012-12" db="EMBL/GenBank/DDBJ databases">
        <authorList>
            <person name="Hellsten U."/>
            <person name="Grimwood J."/>
            <person name="Chapman J.A."/>
            <person name="Shapiro H."/>
            <person name="Aerts A."/>
            <person name="Otillar R.P."/>
            <person name="Terry A.Y."/>
            <person name="Boore J.L."/>
            <person name="Simakov O."/>
            <person name="Marletaz F."/>
            <person name="Cho S.-J."/>
            <person name="Edsinger-Gonzales E."/>
            <person name="Havlak P."/>
            <person name="Kuo D.-H."/>
            <person name="Larsson T."/>
            <person name="Lv J."/>
            <person name="Arendt D."/>
            <person name="Savage R."/>
            <person name="Osoegawa K."/>
            <person name="de Jong P."/>
            <person name="Lindberg D.R."/>
            <person name="Seaver E.C."/>
            <person name="Weisblat D.A."/>
            <person name="Putnam N.H."/>
            <person name="Grigoriev I.V."/>
            <person name="Rokhsar D.S."/>
        </authorList>
    </citation>
    <scope>NUCLEOTIDE SEQUENCE</scope>
</reference>